<dbReference type="EMBL" id="CP000872">
    <property type="protein sequence ID" value="ABX62687.1"/>
    <property type="molecule type" value="Genomic_DNA"/>
</dbReference>
<evidence type="ECO:0000313" key="2">
    <source>
        <dbReference type="Proteomes" id="UP000001385"/>
    </source>
</evidence>
<keyword evidence="2" id="KW-1185">Reference proteome</keyword>
<evidence type="ECO:0000313" key="1">
    <source>
        <dbReference type="EMBL" id="ABX62687.1"/>
    </source>
</evidence>
<sequence>MSQAIMVRRFFSSFIYQMLTFVVHLPNIVKTTA</sequence>
<gene>
    <name evidence="1" type="ordered locus">BCAN_A1670</name>
</gene>
<dbReference type="AlphaFoldDB" id="A9M740"/>
<accession>A9M740</accession>
<dbReference type="KEGG" id="bcs:BCAN_A1670"/>
<name>A9M740_BRUC2</name>
<proteinExistence type="predicted"/>
<organism evidence="1 2">
    <name type="scientific">Brucella canis (strain ATCC 23365 / NCTC 10854 / RM-666)</name>
    <dbReference type="NCBI Taxonomy" id="483179"/>
    <lineage>
        <taxon>Bacteria</taxon>
        <taxon>Pseudomonadati</taxon>
        <taxon>Pseudomonadota</taxon>
        <taxon>Alphaproteobacteria</taxon>
        <taxon>Hyphomicrobiales</taxon>
        <taxon>Brucellaceae</taxon>
        <taxon>Brucella/Ochrobactrum group</taxon>
        <taxon>Brucella</taxon>
    </lineage>
</organism>
<reference evidence="1 2" key="1">
    <citation type="submission" date="2007-10" db="EMBL/GenBank/DDBJ databases">
        <title>Brucella canis ATCC 23365 whole genome shotgun sequencing project.</title>
        <authorList>
            <person name="Setubal J.C."/>
            <person name="Bowns C."/>
            <person name="Boyle S."/>
            <person name="Crasta O.R."/>
            <person name="Czar M.J."/>
            <person name="Dharmanolla C."/>
            <person name="Gillespie J.J."/>
            <person name="Kenyon R.W."/>
            <person name="Lu J."/>
            <person name="Mane S."/>
            <person name="Mohapatra S."/>
            <person name="Nagrani S."/>
            <person name="Purkayastha A."/>
            <person name="Rajasimha H.K."/>
            <person name="Shallom J.M."/>
            <person name="Shallom S."/>
            <person name="Shukla M."/>
            <person name="Snyder E.E."/>
            <person name="Sobral B.W."/>
            <person name="Wattam A.R."/>
            <person name="Will R."/>
            <person name="Williams K."/>
            <person name="Yoo H."/>
            <person name="Bruce D."/>
            <person name="Detter C."/>
            <person name="Munk C."/>
            <person name="Brettin T.S."/>
        </authorList>
    </citation>
    <scope>NUCLEOTIDE SEQUENCE [LARGE SCALE GENOMIC DNA]</scope>
    <source>
        <strain evidence="2">ATCC 23365 / NCTC 10854 / RM-666</strain>
    </source>
</reference>
<dbReference type="HOGENOM" id="CLU_3380895_0_0_5"/>
<protein>
    <submittedName>
        <fullName evidence="1">Uncharacterized protein</fullName>
    </submittedName>
</protein>
<dbReference type="Proteomes" id="UP000001385">
    <property type="component" value="Chromosome I"/>
</dbReference>